<evidence type="ECO:0000313" key="3">
    <source>
        <dbReference type="Proteomes" id="UP000325577"/>
    </source>
</evidence>
<sequence>MEDEHNTTSPSLKHKLKQTLCLSCCFRSNHHETLESPSTDKRRLVRASSMWLKSRAHELPDIRQKCCHLISRIGKHRKCSSADFRYDPLSYSLNFDEGFEDTYLDEAPLRNFSSRLPASPPRRAAEVDSVVSREITAQ</sequence>
<dbReference type="OrthoDB" id="657187at2759"/>
<keyword evidence="3" id="KW-1185">Reference proteome</keyword>
<evidence type="ECO:0000256" key="1">
    <source>
        <dbReference type="SAM" id="MobiDB-lite"/>
    </source>
</evidence>
<reference evidence="2 3" key="1">
    <citation type="submission" date="2019-09" db="EMBL/GenBank/DDBJ databases">
        <title>A chromosome-level genome assembly of the Chinese tupelo Nyssa sinensis.</title>
        <authorList>
            <person name="Yang X."/>
            <person name="Kang M."/>
            <person name="Yang Y."/>
            <person name="Xiong H."/>
            <person name="Wang M."/>
            <person name="Zhang Z."/>
            <person name="Wang Z."/>
            <person name="Wu H."/>
            <person name="Ma T."/>
            <person name="Liu J."/>
            <person name="Xi Z."/>
        </authorList>
    </citation>
    <scope>NUCLEOTIDE SEQUENCE [LARGE SCALE GENOMIC DNA]</scope>
    <source>
        <strain evidence="2">J267</strain>
        <tissue evidence="2">Leaf</tissue>
    </source>
</reference>
<accession>A0A5J4ZZN9</accession>
<protein>
    <submittedName>
        <fullName evidence="2">Uncharacterized protein</fullName>
    </submittedName>
</protein>
<gene>
    <name evidence="2" type="ORF">F0562_009345</name>
</gene>
<dbReference type="PANTHER" id="PTHR33168">
    <property type="entry name" value="STRESS INDUCED PROTEIN-RELATED"/>
    <property type="match status" value="1"/>
</dbReference>
<evidence type="ECO:0000313" key="2">
    <source>
        <dbReference type="EMBL" id="KAA8522922.1"/>
    </source>
</evidence>
<feature type="region of interest" description="Disordered" evidence="1">
    <location>
        <begin position="115"/>
        <end position="138"/>
    </location>
</feature>
<dbReference type="AlphaFoldDB" id="A0A5J4ZZN9"/>
<dbReference type="EMBL" id="CM018047">
    <property type="protein sequence ID" value="KAA8522922.1"/>
    <property type="molecule type" value="Genomic_DNA"/>
</dbReference>
<dbReference type="Proteomes" id="UP000325577">
    <property type="component" value="Linkage Group LG4"/>
</dbReference>
<proteinExistence type="predicted"/>
<organism evidence="2 3">
    <name type="scientific">Nyssa sinensis</name>
    <dbReference type="NCBI Taxonomy" id="561372"/>
    <lineage>
        <taxon>Eukaryota</taxon>
        <taxon>Viridiplantae</taxon>
        <taxon>Streptophyta</taxon>
        <taxon>Embryophyta</taxon>
        <taxon>Tracheophyta</taxon>
        <taxon>Spermatophyta</taxon>
        <taxon>Magnoliopsida</taxon>
        <taxon>eudicotyledons</taxon>
        <taxon>Gunneridae</taxon>
        <taxon>Pentapetalae</taxon>
        <taxon>asterids</taxon>
        <taxon>Cornales</taxon>
        <taxon>Nyssaceae</taxon>
        <taxon>Nyssa</taxon>
    </lineage>
</organism>
<name>A0A5J4ZZN9_9ASTE</name>